<dbReference type="Proteomes" id="UP000537718">
    <property type="component" value="Unassembled WGS sequence"/>
</dbReference>
<dbReference type="RefSeq" id="WP_183869109.1">
    <property type="nucleotide sequence ID" value="NZ_JACHCF010000010.1"/>
</dbReference>
<gene>
    <name evidence="1" type="ORF">HDE69_004051</name>
</gene>
<name>A0A7W8YWA0_9SPHI</name>
<reference evidence="1 2" key="1">
    <citation type="submission" date="2020-08" db="EMBL/GenBank/DDBJ databases">
        <title>Genomic Encyclopedia of Type Strains, Phase IV (KMG-V): Genome sequencing to study the core and pangenomes of soil and plant-associated prokaryotes.</title>
        <authorList>
            <person name="Whitman W."/>
        </authorList>
    </citation>
    <scope>NUCLEOTIDE SEQUENCE [LARGE SCALE GENOMIC DNA]</scope>
    <source>
        <strain evidence="1 2">MP7CTX6</strain>
    </source>
</reference>
<comment type="caution">
    <text evidence="1">The sequence shown here is derived from an EMBL/GenBank/DDBJ whole genome shotgun (WGS) entry which is preliminary data.</text>
</comment>
<evidence type="ECO:0000313" key="2">
    <source>
        <dbReference type="Proteomes" id="UP000537718"/>
    </source>
</evidence>
<evidence type="ECO:0000313" key="1">
    <source>
        <dbReference type="EMBL" id="MBB5622969.1"/>
    </source>
</evidence>
<sequence length="160" mass="17696">MFRRKIAVIVTLIVLCGVFSRVKAQGRKFGRLNSLRLSESVVRGNSNLSILTVLGYRYQFSEELKVGADFGYHSGTYDDHKVKEFNGAASIDFTYSHGRTVEFYGSVGAGYGLFTDILANKFSYQFNPLAMRIGNGSIAGFAELGWGYRGLLTAGLAYKF</sequence>
<dbReference type="AlphaFoldDB" id="A0A7W8YWA0"/>
<protein>
    <recommendedName>
        <fullName evidence="3">Outer membrane protein beta-barrel domain-containing protein</fullName>
    </recommendedName>
</protein>
<dbReference type="EMBL" id="JACHCF010000010">
    <property type="protein sequence ID" value="MBB5622969.1"/>
    <property type="molecule type" value="Genomic_DNA"/>
</dbReference>
<organism evidence="1 2">
    <name type="scientific">Pedobacter cryoconitis</name>
    <dbReference type="NCBI Taxonomy" id="188932"/>
    <lineage>
        <taxon>Bacteria</taxon>
        <taxon>Pseudomonadati</taxon>
        <taxon>Bacteroidota</taxon>
        <taxon>Sphingobacteriia</taxon>
        <taxon>Sphingobacteriales</taxon>
        <taxon>Sphingobacteriaceae</taxon>
        <taxon>Pedobacter</taxon>
    </lineage>
</organism>
<evidence type="ECO:0008006" key="3">
    <source>
        <dbReference type="Google" id="ProtNLM"/>
    </source>
</evidence>
<accession>A0A7W8YWA0</accession>
<proteinExistence type="predicted"/>